<name>A0A0B1PA00_UNCNE</name>
<proteinExistence type="predicted"/>
<comment type="caution">
    <text evidence="1">The sequence shown here is derived from an EMBL/GenBank/DDBJ whole genome shotgun (WGS) entry which is preliminary data.</text>
</comment>
<dbReference type="AlphaFoldDB" id="A0A0B1PA00"/>
<dbReference type="EMBL" id="JNVN01001406">
    <property type="protein sequence ID" value="KHJ33489.1"/>
    <property type="molecule type" value="Genomic_DNA"/>
</dbReference>
<gene>
    <name evidence="1" type="ORF">EV44_g5320</name>
</gene>
<accession>A0A0B1PA00</accession>
<organism evidence="1 2">
    <name type="scientific">Uncinula necator</name>
    <name type="common">Grape powdery mildew</name>
    <dbReference type="NCBI Taxonomy" id="52586"/>
    <lineage>
        <taxon>Eukaryota</taxon>
        <taxon>Fungi</taxon>
        <taxon>Dikarya</taxon>
        <taxon>Ascomycota</taxon>
        <taxon>Pezizomycotina</taxon>
        <taxon>Leotiomycetes</taxon>
        <taxon>Erysiphales</taxon>
        <taxon>Erysiphaceae</taxon>
        <taxon>Erysiphe</taxon>
    </lineage>
</organism>
<dbReference type="HOGENOM" id="CLU_2706638_0_0_1"/>
<keyword evidence="2" id="KW-1185">Reference proteome</keyword>
<dbReference type="Proteomes" id="UP000030854">
    <property type="component" value="Unassembled WGS sequence"/>
</dbReference>
<sequence length="73" mass="7955">MDTFLACKKLRSLSPRSELIKEVQIVPSGIALVAPSHTDAQDLLAASQLFQPLTGAAPVERQEIRHIFIRSGS</sequence>
<protein>
    <submittedName>
        <fullName evidence="1">Uncharacterized protein</fullName>
    </submittedName>
</protein>
<evidence type="ECO:0000313" key="1">
    <source>
        <dbReference type="EMBL" id="KHJ33489.1"/>
    </source>
</evidence>
<evidence type="ECO:0000313" key="2">
    <source>
        <dbReference type="Proteomes" id="UP000030854"/>
    </source>
</evidence>
<reference evidence="1 2" key="1">
    <citation type="journal article" date="2014" name="BMC Genomics">
        <title>Adaptive genomic structural variation in the grape powdery mildew pathogen, Erysiphe necator.</title>
        <authorList>
            <person name="Jones L."/>
            <person name="Riaz S."/>
            <person name="Morales-Cruz A."/>
            <person name="Amrine K.C."/>
            <person name="McGuire B."/>
            <person name="Gubler W.D."/>
            <person name="Walker M.A."/>
            <person name="Cantu D."/>
        </authorList>
    </citation>
    <scope>NUCLEOTIDE SEQUENCE [LARGE SCALE GENOMIC DNA]</scope>
    <source>
        <strain evidence="2">c</strain>
    </source>
</reference>